<evidence type="ECO:0007829" key="5">
    <source>
        <dbReference type="PeptideAtlas" id="Q9VYY7"/>
    </source>
</evidence>
<dbReference type="EMBL" id="AE014298">
    <property type="protein sequence ID" value="AAF48046.1"/>
    <property type="molecule type" value="Genomic_DNA"/>
</dbReference>
<feature type="compositionally biased region" description="Basic and acidic residues" evidence="1">
    <location>
        <begin position="535"/>
        <end position="609"/>
    </location>
</feature>
<dbReference type="GO" id="GO:0010369">
    <property type="term" value="C:chromocenter"/>
    <property type="evidence" value="ECO:0000314"/>
    <property type="project" value="FlyBase"/>
</dbReference>
<keyword evidence="4" id="KW-1185">Reference proteome</keyword>
<feature type="region of interest" description="Disordered" evidence="1">
    <location>
        <begin position="418"/>
        <end position="794"/>
    </location>
</feature>
<evidence type="ECO:0000313" key="4">
    <source>
        <dbReference type="Proteomes" id="UP000000803"/>
    </source>
</evidence>
<feature type="region of interest" description="Disordered" evidence="1">
    <location>
        <begin position="189"/>
        <end position="226"/>
    </location>
</feature>
<feature type="compositionally biased region" description="Polar residues" evidence="1">
    <location>
        <begin position="345"/>
        <end position="354"/>
    </location>
</feature>
<protein>
    <submittedName>
        <fullName evidence="2">Heterochromatin protein 5, isoform B</fullName>
    </submittedName>
</protein>
<dbReference type="DNASU" id="32090"/>
<feature type="region of interest" description="Disordered" evidence="1">
    <location>
        <begin position="1"/>
        <end position="60"/>
    </location>
</feature>
<dbReference type="RefSeq" id="NP_572718.2">
    <property type="nucleotide sequence ID" value="NM_132490.3"/>
</dbReference>
<reference evidence="2 4" key="7">
    <citation type="journal article" date="2007" name="Science">
        <title>The Release 5.1 annotation of Drosophila melanogaster heterochromatin.</title>
        <authorList>
            <person name="Smith C.D."/>
            <person name="Shu S."/>
            <person name="Mungall C.J."/>
            <person name="Karpen G.H."/>
        </authorList>
    </citation>
    <scope>NUCLEOTIDE SEQUENCE [LARGE SCALE GENOMIC DNA]</scope>
    <source>
        <strain evidence="4">Berkeley</strain>
    </source>
</reference>
<dbReference type="AGR" id="FB:FBgn0030301"/>
<dbReference type="OrthoDB" id="7872775at2759"/>
<dbReference type="AlphaFoldDB" id="Q9VYY7"/>
<dbReference type="GO" id="GO:0000792">
    <property type="term" value="C:heterochromatin"/>
    <property type="evidence" value="ECO:0000314"/>
    <property type="project" value="FlyBase"/>
</dbReference>
<reference evidence="2 4" key="4">
    <citation type="journal article" date="2002" name="Genome Biol.">
        <title>The transposable elements of the Drosophila melanogaster euchromatin: a genomics perspective.</title>
        <authorList>
            <person name="Kaminker J.S."/>
            <person name="Bergman C.M."/>
            <person name="Kronmiller B."/>
            <person name="Carlson J."/>
            <person name="Svirskas R."/>
            <person name="Patel S."/>
            <person name="Frise E."/>
            <person name="Wheeler D.A."/>
            <person name="Lewis S.E."/>
            <person name="Rubin G.M."/>
            <person name="Ashburner M."/>
            <person name="Celniker S.E."/>
        </authorList>
    </citation>
    <scope>NUCLEOTIDE SEQUENCE [LARGE SCALE GENOMIC DNA]</scope>
    <source>
        <strain evidence="4">Berkeley</strain>
    </source>
</reference>
<evidence type="ECO:0000313" key="2">
    <source>
        <dbReference type="EMBL" id="AAF48046.1"/>
    </source>
</evidence>
<feature type="compositionally biased region" description="Basic residues" evidence="1">
    <location>
        <begin position="256"/>
        <end position="272"/>
    </location>
</feature>
<dbReference type="IntAct" id="Q9VYY7">
    <property type="interactions" value="51"/>
</dbReference>
<dbReference type="Proteomes" id="UP000000803">
    <property type="component" value="Chromosome X"/>
</dbReference>
<reference evidence="2 4" key="3">
    <citation type="journal article" date="2002" name="Genome Biol.">
        <title>Annotation of the Drosophila melanogaster euchromatic genome: a systematic review.</title>
        <authorList>
            <person name="Misra S."/>
            <person name="Crosby M.A."/>
            <person name="Mungall C.J."/>
            <person name="Matthews B.B."/>
            <person name="Campbell K.S."/>
            <person name="Hradecky P."/>
            <person name="Huang Y."/>
            <person name="Kaminker J.S."/>
            <person name="Millburn G.H."/>
            <person name="Prochnik S.E."/>
            <person name="Smith C.D."/>
            <person name="Tupy J.L."/>
            <person name="Whitfied E.J."/>
            <person name="Bayraktaroglu L."/>
            <person name="Berman B.P."/>
            <person name="Bettencourt B.R."/>
            <person name="Celniker S.E."/>
            <person name="de Grey A.D."/>
            <person name="Drysdale R.A."/>
            <person name="Harris N.L."/>
            <person name="Richter J."/>
            <person name="Russo S."/>
            <person name="Schroeder A.J."/>
            <person name="Shu S.Q."/>
            <person name="Stapleton M."/>
            <person name="Yamada C."/>
            <person name="Ashburner M."/>
            <person name="Gelbart W.M."/>
            <person name="Rubin G.M."/>
            <person name="Lewis S.E."/>
        </authorList>
    </citation>
    <scope>GENOME REANNOTATION</scope>
    <source>
        <strain evidence="4">Berkeley</strain>
    </source>
</reference>
<reference evidence="2 4" key="2">
    <citation type="journal article" date="2002" name="Genome Biol.">
        <title>Finishing a whole-genome shotgun: release 3 of the Drosophila melanogaster euchromatic genome sequence.</title>
        <authorList>
            <person name="Celniker S.E."/>
            <person name="Wheeler D.A."/>
            <person name="Kronmiller B."/>
            <person name="Carlson J.W."/>
            <person name="Halpern A."/>
            <person name="Patel S."/>
            <person name="Adams M."/>
            <person name="Champe M."/>
            <person name="Dugan S.P."/>
            <person name="Frise E."/>
            <person name="Hodgson A."/>
            <person name="George R.A."/>
            <person name="Hoskins R.A."/>
            <person name="Laverty T."/>
            <person name="Muzny D.M."/>
            <person name="Nelson C.R."/>
            <person name="Pacleb J.M."/>
            <person name="Park S."/>
            <person name="Pfeiffer B.D."/>
            <person name="Richards S."/>
            <person name="Sodergren E.J."/>
            <person name="Svirskas R."/>
            <person name="Tabor P.E."/>
            <person name="Wan K."/>
            <person name="Stapleton M."/>
            <person name="Sutton G.G."/>
            <person name="Venter C."/>
            <person name="Weinstock G."/>
            <person name="Scherer S.E."/>
            <person name="Myers E.W."/>
            <person name="Gibbs R.A."/>
            <person name="Rubin G.M."/>
        </authorList>
    </citation>
    <scope>NUCLEOTIDE SEQUENCE [LARGE SCALE GENOMIC DNA]</scope>
    <source>
        <strain evidence="4">Berkeley</strain>
    </source>
</reference>
<reference evidence="2 4" key="5">
    <citation type="journal article" date="2002" name="Genome Biol.">
        <title>Heterochromatic sequences in a Drosophila whole-genome shotgun assembly.</title>
        <authorList>
            <person name="Hoskins R.A."/>
            <person name="Smith C.D."/>
            <person name="Carlson J.W."/>
            <person name="Carvalho A.B."/>
            <person name="Halpern A."/>
            <person name="Kaminker J.S."/>
            <person name="Kennedy C."/>
            <person name="Mungall C.J."/>
            <person name="Sullivan B.A."/>
            <person name="Sutton G.G."/>
            <person name="Yasuhara J.C."/>
            <person name="Wakimoto B.T."/>
            <person name="Myers E.W."/>
            <person name="Celniker S.E."/>
            <person name="Rubin G.M."/>
            <person name="Karpen G.H."/>
        </authorList>
    </citation>
    <scope>NUCLEOTIDE SEQUENCE [LARGE SCALE GENOMIC DNA]</scope>
    <source>
        <strain evidence="4">Berkeley</strain>
    </source>
</reference>
<reference evidence="2 4" key="1">
    <citation type="journal article" date="2000" name="Science">
        <title>The genome sequence of Drosophila melanogaster.</title>
        <authorList>
            <person name="Adams M.D."/>
            <person name="Celniker S.E."/>
            <person name="Holt R.A."/>
            <person name="Evans C.A."/>
            <person name="Gocayne J.D."/>
            <person name="Amanatides P.G."/>
            <person name="Scherer S.E."/>
            <person name="Li P.W."/>
            <person name="Hoskins R.A."/>
            <person name="Galle R.F."/>
            <person name="George R.A."/>
            <person name="Lewis S.E."/>
            <person name="Richards S."/>
            <person name="Ashburner M."/>
            <person name="Henderson S.N."/>
            <person name="Sutton G.G."/>
            <person name="Wortman J.R."/>
            <person name="Yandell M.D."/>
            <person name="Zhang Q."/>
            <person name="Chen L.X."/>
            <person name="Brandon R.C."/>
            <person name="Rogers Y.H."/>
            <person name="Blazej R.G."/>
            <person name="Champe M."/>
            <person name="Pfeiffer B.D."/>
            <person name="Wan K.H."/>
            <person name="Doyle C."/>
            <person name="Baxter E.G."/>
            <person name="Helt G."/>
            <person name="Nelson C.R."/>
            <person name="Gabor G.L."/>
            <person name="Abril J.F."/>
            <person name="Agbayani A."/>
            <person name="An H.J."/>
            <person name="Andrews-Pfannkoch C."/>
            <person name="Baldwin D."/>
            <person name="Ballew R.M."/>
            <person name="Basu A."/>
            <person name="Baxendale J."/>
            <person name="Bayraktaroglu L."/>
            <person name="Beasley E.M."/>
            <person name="Beeson K.Y."/>
            <person name="Benos P.V."/>
            <person name="Berman B.P."/>
            <person name="Bhandari D."/>
            <person name="Bolshakov S."/>
            <person name="Borkova D."/>
            <person name="Botchan M.R."/>
            <person name="Bouck J."/>
            <person name="Brokstein P."/>
            <person name="Brottier P."/>
            <person name="Burtis K.C."/>
            <person name="Busam D.A."/>
            <person name="Butler H."/>
            <person name="Cadieu E."/>
            <person name="Center A."/>
            <person name="Chandra I."/>
            <person name="Cherry J.M."/>
            <person name="Cawley S."/>
            <person name="Dahlke C."/>
            <person name="Davenport L.B."/>
            <person name="Davies P."/>
            <person name="de Pablos B."/>
            <person name="Delcher A."/>
            <person name="Deng Z."/>
            <person name="Mays A.D."/>
            <person name="Dew I."/>
            <person name="Dietz S.M."/>
            <person name="Dodson K."/>
            <person name="Doup L.E."/>
            <person name="Downes M."/>
            <person name="Dugan-Rocha S."/>
            <person name="Dunkov B.C."/>
            <person name="Dunn P."/>
            <person name="Durbin K.J."/>
            <person name="Evangelista C.C."/>
            <person name="Ferraz C."/>
            <person name="Ferriera S."/>
            <person name="Fleischmann W."/>
            <person name="Fosler C."/>
            <person name="Gabrielian A.E."/>
            <person name="Garg N.S."/>
            <person name="Gelbart W.M."/>
            <person name="Glasser K."/>
            <person name="Glodek A."/>
            <person name="Gong F."/>
            <person name="Gorrell J.H."/>
            <person name="Gu Z."/>
            <person name="Guan P."/>
            <person name="Harris M."/>
            <person name="Harris N.L."/>
            <person name="Harvey D."/>
            <person name="Heiman T.J."/>
            <person name="Hernandez J.R."/>
            <person name="Houck J."/>
            <person name="Hostin D."/>
            <person name="Houston K.A."/>
            <person name="Howland T.J."/>
            <person name="Wei M.H."/>
            <person name="Ibegwam C."/>
            <person name="Jalali M."/>
            <person name="Kalush F."/>
            <person name="Karpen G.H."/>
            <person name="Ke Z."/>
            <person name="Kennison J.A."/>
            <person name="Ketchum K.A."/>
            <person name="Kimmel B.E."/>
            <person name="Kodira C.D."/>
            <person name="Kraft C."/>
            <person name="Kravitz S."/>
            <person name="Kulp D."/>
            <person name="Lai Z."/>
            <person name="Lasko P."/>
            <person name="Lei Y."/>
            <person name="Levitsky A.A."/>
            <person name="Li J."/>
            <person name="Li Z."/>
            <person name="Liang Y."/>
            <person name="Lin X."/>
            <person name="Liu X."/>
            <person name="Mattei B."/>
            <person name="McIntosh T.C."/>
            <person name="McLeod M.P."/>
            <person name="McPherson D."/>
            <person name="Merkulov G."/>
            <person name="Milshina N.V."/>
            <person name="Mobarry C."/>
            <person name="Morris J."/>
            <person name="Moshrefi A."/>
            <person name="Mount S.M."/>
            <person name="Moy M."/>
            <person name="Murphy B."/>
            <person name="Murphy L."/>
            <person name="Muzny D.M."/>
            <person name="Nelson D.L."/>
            <person name="Nelson D.R."/>
            <person name="Nelson K.A."/>
            <person name="Nixon K."/>
            <person name="Nusskern D.R."/>
            <person name="Pacleb J.M."/>
            <person name="Palazzolo M."/>
            <person name="Pittman G.S."/>
            <person name="Pan S."/>
            <person name="Pollard J."/>
            <person name="Puri V."/>
            <person name="Reese M.G."/>
            <person name="Reinert K."/>
            <person name="Remington K."/>
            <person name="Saunders R.D."/>
            <person name="Scheeler F."/>
            <person name="Shen H."/>
            <person name="Shue B.C."/>
            <person name="Siden-Kiamos I."/>
            <person name="Simpson M."/>
            <person name="Skupski M.P."/>
            <person name="Smith T."/>
            <person name="Spier E."/>
            <person name="Spradling A.C."/>
            <person name="Stapleton M."/>
            <person name="Strong R."/>
            <person name="Sun E."/>
            <person name="Svirskas R."/>
            <person name="Tector C."/>
            <person name="Turner R."/>
            <person name="Venter E."/>
            <person name="Wang A.H."/>
            <person name="Wang X."/>
            <person name="Wang Z.Y."/>
            <person name="Wassarman D.A."/>
            <person name="Weinstock G.M."/>
            <person name="Weissenbach J."/>
            <person name="Williams S.M."/>
            <person name="WoodageT"/>
            <person name="Worley K.C."/>
            <person name="Wu D."/>
            <person name="Yang S."/>
            <person name="Yao Q.A."/>
            <person name="Ye J."/>
            <person name="Yeh R.F."/>
            <person name="Zaveri J.S."/>
            <person name="Zhan M."/>
            <person name="Zhang G."/>
            <person name="Zhao Q."/>
            <person name="Zheng L."/>
            <person name="Zheng X.H."/>
            <person name="Zhong F.N."/>
            <person name="Zhong W."/>
            <person name="Zhou X."/>
            <person name="Zhu S."/>
            <person name="Zhu X."/>
            <person name="Smith H.O."/>
            <person name="Gibbs R.A."/>
            <person name="Myers E.W."/>
            <person name="Rubin G.M."/>
            <person name="Venter J.C."/>
        </authorList>
    </citation>
    <scope>NUCLEOTIDE SEQUENCE [LARGE SCALE GENOMIC DNA]</scope>
    <source>
        <strain evidence="4">Berkeley</strain>
    </source>
</reference>
<dbReference type="ExpressionAtlas" id="Q9VYY7">
    <property type="expression patterns" value="baseline and differential"/>
</dbReference>
<feature type="region of interest" description="Disordered" evidence="1">
    <location>
        <begin position="238"/>
        <end position="279"/>
    </location>
</feature>
<feature type="compositionally biased region" description="Polar residues" evidence="1">
    <location>
        <begin position="777"/>
        <end position="791"/>
    </location>
</feature>
<reference evidence="2 4" key="9">
    <citation type="journal article" date="2015" name="G3 (Bethesda)">
        <title>Gene Model Annotations for Drosophila melanogaster: Impact of High-Throughput Data.</title>
        <authorList>
            <consortium name="FlyBase Consortium"/>
            <person name="Matthews B.B."/>
            <person name="Dos Santos G."/>
            <person name="Crosby M.A."/>
            <person name="Emmert D.B."/>
            <person name="St Pierre S.E."/>
            <person name="Gramates L.S."/>
            <person name="Zhou P."/>
            <person name="Schroeder A.J."/>
            <person name="Falls K."/>
            <person name="Strelets V."/>
            <person name="Russo S.M."/>
            <person name="Gelbart W.M."/>
            <person name="null"/>
        </authorList>
    </citation>
    <scope>NUCLEOTIDE SEQUENCE [LARGE SCALE GENOMIC DNA]</scope>
    <source>
        <strain evidence="4">Berkeley</strain>
    </source>
</reference>
<dbReference type="GlyGen" id="Q9VYY7">
    <property type="glycosylation" value="1 site"/>
</dbReference>
<keyword evidence="5" id="KW-1267">Proteomics identification</keyword>
<dbReference type="VEuPathDB" id="VectorBase:FBgn0030301"/>
<dbReference type="Bgee" id="FBgn0030301">
    <property type="expression patterns" value="Expressed in muscle cell in open tracheal system trachea and 197 other cell types or tissues"/>
</dbReference>
<dbReference type="InParanoid" id="Q9VYY7"/>
<dbReference type="BioGRID-ORCS" id="32090">
    <property type="hits" value="0 hits in 1 CRISPR screen"/>
</dbReference>
<accession>Q9VYY7</accession>
<proteinExistence type="evidence at protein level"/>
<feature type="compositionally biased region" description="Polar residues" evidence="1">
    <location>
        <begin position="689"/>
        <end position="699"/>
    </location>
</feature>
<feature type="region of interest" description="Disordered" evidence="1">
    <location>
        <begin position="381"/>
        <end position="402"/>
    </location>
</feature>
<gene>
    <name evidence="2 3" type="primary">HP5</name>
    <name evidence="2" type="synonym">Dmel\CG1745</name>
    <name evidence="2 3" type="ORF">CG1745</name>
    <name evidence="2" type="ORF">Dmel_CG1745</name>
</gene>
<organism evidence="2 4">
    <name type="scientific">Drosophila melanogaster</name>
    <name type="common">Fruit fly</name>
    <dbReference type="NCBI Taxonomy" id="7227"/>
    <lineage>
        <taxon>Eukaryota</taxon>
        <taxon>Metazoa</taxon>
        <taxon>Ecdysozoa</taxon>
        <taxon>Arthropoda</taxon>
        <taxon>Hexapoda</taxon>
        <taxon>Insecta</taxon>
        <taxon>Pterygota</taxon>
        <taxon>Neoptera</taxon>
        <taxon>Endopterygota</taxon>
        <taxon>Diptera</taxon>
        <taxon>Brachycera</taxon>
        <taxon>Muscomorpha</taxon>
        <taxon>Ephydroidea</taxon>
        <taxon>Drosophilidae</taxon>
        <taxon>Drosophila</taxon>
        <taxon>Sophophora</taxon>
    </lineage>
</organism>
<name>Q9VYY7_DROME</name>
<feature type="compositionally biased region" description="Polar residues" evidence="1">
    <location>
        <begin position="16"/>
        <end position="25"/>
    </location>
</feature>
<evidence type="ECO:0000256" key="1">
    <source>
        <dbReference type="SAM" id="MobiDB-lite"/>
    </source>
</evidence>
<dbReference type="FlyBase" id="FBgn0030301">
    <property type="gene designation" value="HP5"/>
</dbReference>
<reference evidence="2 4" key="11">
    <citation type="journal article" date="2015" name="Genome Res.">
        <title>The Release 6 reference sequence of the Drosophila melanogaster genome.</title>
        <authorList>
            <person name="Hoskins R.A."/>
            <person name="Carlson J.W."/>
            <person name="Wan K.H."/>
            <person name="Park S."/>
            <person name="Mendez I."/>
            <person name="Galle S.E."/>
            <person name="Booth B.W."/>
            <person name="Pfeiffer B.D."/>
            <person name="George R.A."/>
            <person name="Svirskas R."/>
            <person name="Krzywinski M."/>
            <person name="Schein J."/>
            <person name="Accardo M.C."/>
            <person name="Damia E."/>
            <person name="Messina G."/>
            <person name="Mendez-Lago M."/>
            <person name="de Pablos B."/>
            <person name="Demakova O.V."/>
            <person name="Andreyeva E.N."/>
            <person name="Boldyreva L.V."/>
            <person name="Marra M."/>
            <person name="Carvalho A.B."/>
            <person name="Dimitri P."/>
            <person name="Villasante A."/>
            <person name="Zhimulev I.F."/>
            <person name="Rubin G.M."/>
            <person name="Karpen G.H."/>
            <person name="Celniker S.E."/>
        </authorList>
    </citation>
    <scope>NUCLEOTIDE SEQUENCE [LARGE SCALE GENOMIC DNA]</scope>
    <source>
        <strain evidence="4">Berkeley</strain>
    </source>
</reference>
<feature type="compositionally biased region" description="Basic residues" evidence="1">
    <location>
        <begin position="196"/>
        <end position="210"/>
    </location>
</feature>
<comment type="interaction">
    <interactant intactId="EBI-119092">
        <id>Q9VYY7</id>
    </interactant>
    <interactant intactId="EBI-103911">
        <id>Q9VR09</id>
        <label>HP6</label>
    </interactant>
    <organismsDiffer>false</organismsDiffer>
    <experiments>4</experiments>
</comment>
<dbReference type="OMA" id="YIVPNEM"/>
<reference evidence="2 4" key="6">
    <citation type="journal article" date="2005" name="PLoS Comput. Biol.">
        <title>Combined evidence annotation of transposable elements in genome sequences.</title>
        <authorList>
            <person name="Quesneville H."/>
            <person name="Bergman C.M."/>
            <person name="Andrieu O."/>
            <person name="Autard D."/>
            <person name="Nouaud D."/>
            <person name="Ashburner M."/>
            <person name="Anxolabehere D."/>
        </authorList>
    </citation>
    <scope>NUCLEOTIDE SEQUENCE [LARGE SCALE GENOMIC DNA]</scope>
    <source>
        <strain evidence="4">Berkeley</strain>
    </source>
</reference>
<feature type="compositionally biased region" description="Acidic residues" evidence="1">
    <location>
        <begin position="430"/>
        <end position="439"/>
    </location>
</feature>
<feature type="compositionally biased region" description="Polar residues" evidence="1">
    <location>
        <begin position="90"/>
        <end position="108"/>
    </location>
</feature>
<feature type="compositionally biased region" description="Basic and acidic residues" evidence="1">
    <location>
        <begin position="474"/>
        <end position="521"/>
    </location>
</feature>
<sequence>MDIFDMVKAAPPPQTINPVDTKLSTPSPIPPDSPIDVNDLLESGNQLDENDLRMSRKSKNVEQCSIDLFDSETSFDHLDESLAKRKRKSVANSKPNKSRKSTVSASTPHNKRPKVSIDDDGEAIEEDQQSMVVVPTKTKAQQKMFSDQQSPNVKRKVRVLLRRLKQTEIDSAVESLANSSFINVPEIVNQSGTSGRSRHKKRKTSPKKQKSSTAQTNFHIKVPLQNGAKKRALNHSLRAHTPPPSLAKSSESTHSALKRSPKPKIKAKRLSSRGRNTDPDLVKRYGAHFFGCVVKVRRTRLPSAKWPDCKPPPIGDGVVRKVYPKKAVSFSEAVEILGSPGGPSRRSTFGSLSSRGAPKPTRLQRVDATGNVLEDIALTSTPLFSSSSGGSRERVRRRSCNGTPVVGRLKLRRLGRLSIDNSSSRSDGGGDNDDDDEEYIVPNDVPGSQRSGTPPPKKKKISFTTTISDDEDEKPVLKKQKDAQKKQPKPLKERSNKKTDKMLNEKETTDKMQTKKEKKTENSPVVEIESSDPDVEIKPPVKEIETNEREGDAHETETNEVERDREEQFVDATEKNTDEAKEKKVVKDMPELKEADNSEEKSEDAREEVLLDEDEKNLEENAAEISDNAVKSLEKPTNEDRVEKVEDEVEHAEEFSDLPTPPQLPSTTDDNEDDVLEIQTSLDDVRQLHTPSSRQSTPKSRSRLDSGDSDCSFKSASDNAKLLAGQAIEETEQKASKAPNDDEDQQTAATIIGDPIDSPELPAELMTPPSAPRTVNGEPTSESRSTATTYYSPMEDPMATLDDVIMDQLSEPNFQLNSSRHAISRGTLDEIMTALES</sequence>
<evidence type="ECO:0000313" key="3">
    <source>
        <dbReference type="FlyBase" id="FBgn0030301"/>
    </source>
</evidence>
<feature type="region of interest" description="Disordered" evidence="1">
    <location>
        <begin position="336"/>
        <end position="366"/>
    </location>
</feature>
<dbReference type="CTD" id="32090"/>
<dbReference type="UCSC" id="CG1745-RB">
    <property type="organism name" value="d. melanogaster"/>
</dbReference>
<dbReference type="PhylomeDB" id="Q9VYY7"/>
<dbReference type="PaxDb" id="7227-FBpp0073348"/>
<feature type="compositionally biased region" description="Basic and acidic residues" evidence="1">
    <location>
        <begin position="632"/>
        <end position="644"/>
    </location>
</feature>
<dbReference type="eggNOG" id="ENOG502T92A">
    <property type="taxonomic scope" value="Eukaryota"/>
</dbReference>
<reference evidence="2 4" key="10">
    <citation type="journal article" date="2015" name="G3 (Bethesda)">
        <title>Gene Model Annotations for Drosophila melanogaster: The Rule-Benders.</title>
        <authorList>
            <consortium name="FlyBase Consortium"/>
            <person name="Crosby M.A."/>
            <person name="Gramates L.S."/>
            <person name="Dos Santos G."/>
            <person name="Matthews B.B."/>
            <person name="St Pierre S.E."/>
            <person name="Zhou P."/>
            <person name="Schroeder A.J."/>
            <person name="Falls K."/>
            <person name="Emmert D.B."/>
            <person name="Russo S.M."/>
            <person name="Gelbart W.M."/>
            <person name="null"/>
        </authorList>
    </citation>
    <scope>NUCLEOTIDE SEQUENCE [LARGE SCALE GENOMIC DNA]</scope>
    <source>
        <strain evidence="4">Berkeley</strain>
    </source>
</reference>
<dbReference type="FunCoup" id="Q9VYY7">
    <property type="interactions" value="137"/>
</dbReference>
<reference evidence="2 4" key="8">
    <citation type="journal article" date="2007" name="Science">
        <title>Sequence finishing and mapping of Drosophila melanogaster heterochromatin.</title>
        <authorList>
            <person name="Hoskins R.A."/>
            <person name="Carlson J.W."/>
            <person name="Kennedy C."/>
            <person name="Acevedo D."/>
            <person name="Evans-Holm M."/>
            <person name="Frise E."/>
            <person name="Wan K.H."/>
            <person name="Park S."/>
            <person name="Mendez-Lago M."/>
            <person name="Rossi F."/>
            <person name="Villasante A."/>
            <person name="Dimitri P."/>
            <person name="Karpen G.H."/>
            <person name="Celniker S.E."/>
        </authorList>
    </citation>
    <scope>NUCLEOTIDE SEQUENCE [LARGE SCALE GENOMIC DNA]</scope>
    <source>
        <strain evidence="4">Berkeley</strain>
    </source>
</reference>
<dbReference type="GeneID" id="32090"/>
<dbReference type="STRING" id="7227.FBpp0073348"/>
<feature type="region of interest" description="Disordered" evidence="1">
    <location>
        <begin position="82"/>
        <end position="119"/>
    </location>
</feature>